<accession>A0A212FIP4</accession>
<dbReference type="EMBL" id="AGBW02008350">
    <property type="protein sequence ID" value="OWR53603.1"/>
    <property type="molecule type" value="Genomic_DNA"/>
</dbReference>
<sequence>MWLTFVYNLGIVFVVQETFGINLIDLDISNDGYEDHDDYEMSSDDIRGTTREGRRYWLVSSDLNLNEPPKQADEEEKDERLKSKITTLVEQTLHDTQTKVSSIQHLKEQHRNEAPYKTGFILSMIKKSKDVLNELFNVAVKHREDWKALEQMKVFELIVHTNVDTTNLVRQLVEIHIQHMNATMANDNKRRVVLIK</sequence>
<organism evidence="2 3">
    <name type="scientific">Danaus plexippus plexippus</name>
    <dbReference type="NCBI Taxonomy" id="278856"/>
    <lineage>
        <taxon>Eukaryota</taxon>
        <taxon>Metazoa</taxon>
        <taxon>Ecdysozoa</taxon>
        <taxon>Arthropoda</taxon>
        <taxon>Hexapoda</taxon>
        <taxon>Insecta</taxon>
        <taxon>Pterygota</taxon>
        <taxon>Neoptera</taxon>
        <taxon>Endopterygota</taxon>
        <taxon>Lepidoptera</taxon>
        <taxon>Glossata</taxon>
        <taxon>Ditrysia</taxon>
        <taxon>Papilionoidea</taxon>
        <taxon>Nymphalidae</taxon>
        <taxon>Danainae</taxon>
        <taxon>Danaini</taxon>
        <taxon>Danaina</taxon>
        <taxon>Danaus</taxon>
        <taxon>Danaus</taxon>
    </lineage>
</organism>
<feature type="chain" id="PRO_5012352093" evidence="1">
    <location>
        <begin position="21"/>
        <end position="196"/>
    </location>
</feature>
<feature type="signal peptide" evidence="1">
    <location>
        <begin position="1"/>
        <end position="20"/>
    </location>
</feature>
<proteinExistence type="predicted"/>
<comment type="caution">
    <text evidence="2">The sequence shown here is derived from an EMBL/GenBank/DDBJ whole genome shotgun (WGS) entry which is preliminary data.</text>
</comment>
<keyword evidence="3" id="KW-1185">Reference proteome</keyword>
<dbReference type="KEGG" id="dpl:KGM_213555"/>
<protein>
    <submittedName>
        <fullName evidence="2">Uncharacterized protein</fullName>
    </submittedName>
</protein>
<dbReference type="eggNOG" id="ENOG502TBV4">
    <property type="taxonomic scope" value="Eukaryota"/>
</dbReference>
<evidence type="ECO:0000256" key="1">
    <source>
        <dbReference type="SAM" id="SignalP"/>
    </source>
</evidence>
<evidence type="ECO:0000313" key="3">
    <source>
        <dbReference type="Proteomes" id="UP000007151"/>
    </source>
</evidence>
<keyword evidence="1" id="KW-0732">Signal</keyword>
<dbReference type="InParanoid" id="A0A212FIP4"/>
<dbReference type="Proteomes" id="UP000007151">
    <property type="component" value="Unassembled WGS sequence"/>
</dbReference>
<name>A0A212FIP4_DANPL</name>
<reference evidence="2 3" key="1">
    <citation type="journal article" date="2011" name="Cell">
        <title>The monarch butterfly genome yields insights into long-distance migration.</title>
        <authorList>
            <person name="Zhan S."/>
            <person name="Merlin C."/>
            <person name="Boore J.L."/>
            <person name="Reppert S.M."/>
        </authorList>
    </citation>
    <scope>NUCLEOTIDE SEQUENCE [LARGE SCALE GENOMIC DNA]</scope>
    <source>
        <strain evidence="2">F-2</strain>
    </source>
</reference>
<dbReference type="AlphaFoldDB" id="A0A212FIP4"/>
<gene>
    <name evidence="2" type="ORF">KGM_213555</name>
</gene>
<evidence type="ECO:0000313" key="2">
    <source>
        <dbReference type="EMBL" id="OWR53603.1"/>
    </source>
</evidence>